<dbReference type="Gene3D" id="2.10.70.10">
    <property type="entry name" value="Complement Module, domain 1"/>
    <property type="match status" value="1"/>
</dbReference>
<gene>
    <name evidence="5" type="ORF">DPMN_103491</name>
</gene>
<dbReference type="PROSITE" id="PS50923">
    <property type="entry name" value="SUSHI"/>
    <property type="match status" value="1"/>
</dbReference>
<reference evidence="5" key="2">
    <citation type="submission" date="2020-11" db="EMBL/GenBank/DDBJ databases">
        <authorList>
            <person name="McCartney M.A."/>
            <person name="Auch B."/>
            <person name="Kono T."/>
            <person name="Mallez S."/>
            <person name="Becker A."/>
            <person name="Gohl D.M."/>
            <person name="Silverstein K.A.T."/>
            <person name="Koren S."/>
            <person name="Bechman K.B."/>
            <person name="Herman A."/>
            <person name="Abrahante J.E."/>
            <person name="Garbe J."/>
        </authorList>
    </citation>
    <scope>NUCLEOTIDE SEQUENCE</scope>
    <source>
        <strain evidence="5">Duluth1</strain>
        <tissue evidence="5">Whole animal</tissue>
    </source>
</reference>
<comment type="caution">
    <text evidence="5">The sequence shown here is derived from an EMBL/GenBank/DDBJ whole genome shotgun (WGS) entry which is preliminary data.</text>
</comment>
<dbReference type="InterPro" id="IPR035976">
    <property type="entry name" value="Sushi/SCR/CCP_sf"/>
</dbReference>
<dbReference type="EMBL" id="JAIWYP010000004">
    <property type="protein sequence ID" value="KAH3830250.1"/>
    <property type="molecule type" value="Genomic_DNA"/>
</dbReference>
<sequence>MTDCGYLIAPQHGNVSHINTTYGSTATISCQTGYILNGSNTSSLLVRHTGYILNGSNTSSCDSSGFWNSTTQTCTVLVSFISVNDDYDVMIMILMMNIIMMMIIMMLTVIMMTMVIMMTNDDYYDDDYDDDVIERINKSTA</sequence>
<keyword evidence="3" id="KW-0812">Transmembrane</keyword>
<dbReference type="AlphaFoldDB" id="A0A9D4H9V4"/>
<keyword evidence="1" id="KW-1015">Disulfide bond</keyword>
<accession>A0A9D4H9V4</accession>
<keyword evidence="2" id="KW-0768">Sushi</keyword>
<keyword evidence="6" id="KW-1185">Reference proteome</keyword>
<evidence type="ECO:0000259" key="4">
    <source>
        <dbReference type="PROSITE" id="PS50923"/>
    </source>
</evidence>
<name>A0A9D4H9V4_DREPO</name>
<keyword evidence="3" id="KW-1133">Transmembrane helix</keyword>
<dbReference type="Proteomes" id="UP000828390">
    <property type="component" value="Unassembled WGS sequence"/>
</dbReference>
<reference evidence="5" key="1">
    <citation type="journal article" date="2019" name="bioRxiv">
        <title>The Genome of the Zebra Mussel, Dreissena polymorpha: A Resource for Invasive Species Research.</title>
        <authorList>
            <person name="McCartney M.A."/>
            <person name="Auch B."/>
            <person name="Kono T."/>
            <person name="Mallez S."/>
            <person name="Zhang Y."/>
            <person name="Obille A."/>
            <person name="Becker A."/>
            <person name="Abrahante J.E."/>
            <person name="Garbe J."/>
            <person name="Badalamenti J.P."/>
            <person name="Herman A."/>
            <person name="Mangelson H."/>
            <person name="Liachko I."/>
            <person name="Sullivan S."/>
            <person name="Sone E.D."/>
            <person name="Koren S."/>
            <person name="Silverstein K.A.T."/>
            <person name="Beckman K.B."/>
            <person name="Gohl D.M."/>
        </authorList>
    </citation>
    <scope>NUCLEOTIDE SEQUENCE</scope>
    <source>
        <strain evidence="5">Duluth1</strain>
        <tissue evidence="5">Whole animal</tissue>
    </source>
</reference>
<organism evidence="5 6">
    <name type="scientific">Dreissena polymorpha</name>
    <name type="common">Zebra mussel</name>
    <name type="synonym">Mytilus polymorpha</name>
    <dbReference type="NCBI Taxonomy" id="45954"/>
    <lineage>
        <taxon>Eukaryota</taxon>
        <taxon>Metazoa</taxon>
        <taxon>Spiralia</taxon>
        <taxon>Lophotrochozoa</taxon>
        <taxon>Mollusca</taxon>
        <taxon>Bivalvia</taxon>
        <taxon>Autobranchia</taxon>
        <taxon>Heteroconchia</taxon>
        <taxon>Euheterodonta</taxon>
        <taxon>Imparidentia</taxon>
        <taxon>Neoheterodontei</taxon>
        <taxon>Myida</taxon>
        <taxon>Dreissenoidea</taxon>
        <taxon>Dreissenidae</taxon>
        <taxon>Dreissena</taxon>
    </lineage>
</organism>
<dbReference type="SMART" id="SM00032">
    <property type="entry name" value="CCP"/>
    <property type="match status" value="1"/>
</dbReference>
<keyword evidence="3" id="KW-0472">Membrane</keyword>
<evidence type="ECO:0000313" key="5">
    <source>
        <dbReference type="EMBL" id="KAH3830250.1"/>
    </source>
</evidence>
<protein>
    <recommendedName>
        <fullName evidence="4">Sushi domain-containing protein</fullName>
    </recommendedName>
</protein>
<feature type="domain" description="Sushi" evidence="4">
    <location>
        <begin position="2"/>
        <end position="76"/>
    </location>
</feature>
<dbReference type="CDD" id="cd00033">
    <property type="entry name" value="CCP"/>
    <property type="match status" value="1"/>
</dbReference>
<evidence type="ECO:0000256" key="3">
    <source>
        <dbReference type="SAM" id="Phobius"/>
    </source>
</evidence>
<evidence type="ECO:0000256" key="2">
    <source>
        <dbReference type="PROSITE-ProRule" id="PRU00302"/>
    </source>
</evidence>
<proteinExistence type="predicted"/>
<evidence type="ECO:0000256" key="1">
    <source>
        <dbReference type="ARBA" id="ARBA00023157"/>
    </source>
</evidence>
<dbReference type="InterPro" id="IPR000436">
    <property type="entry name" value="Sushi_SCR_CCP_dom"/>
</dbReference>
<dbReference type="Pfam" id="PF00084">
    <property type="entry name" value="Sushi"/>
    <property type="match status" value="1"/>
</dbReference>
<comment type="caution">
    <text evidence="2">Lacks conserved residue(s) required for the propagation of feature annotation.</text>
</comment>
<evidence type="ECO:0000313" key="6">
    <source>
        <dbReference type="Proteomes" id="UP000828390"/>
    </source>
</evidence>
<feature type="transmembrane region" description="Helical" evidence="3">
    <location>
        <begin position="89"/>
        <end position="110"/>
    </location>
</feature>
<dbReference type="SUPFAM" id="SSF57535">
    <property type="entry name" value="Complement control module/SCR domain"/>
    <property type="match status" value="1"/>
</dbReference>